<dbReference type="Proteomes" id="UP001383192">
    <property type="component" value="Unassembled WGS sequence"/>
</dbReference>
<comment type="caution">
    <text evidence="2">The sequence shown here is derived from an EMBL/GenBank/DDBJ whole genome shotgun (WGS) entry which is preliminary data.</text>
</comment>
<feature type="region of interest" description="Disordered" evidence="1">
    <location>
        <begin position="75"/>
        <end position="110"/>
    </location>
</feature>
<reference evidence="2 3" key="1">
    <citation type="submission" date="2024-01" db="EMBL/GenBank/DDBJ databases">
        <title>A draft genome for a cacao thread blight-causing isolate of Paramarasmius palmivorus.</title>
        <authorList>
            <person name="Baruah I.K."/>
            <person name="Bukari Y."/>
            <person name="Amoako-Attah I."/>
            <person name="Meinhardt L.W."/>
            <person name="Bailey B.A."/>
            <person name="Cohen S.P."/>
        </authorList>
    </citation>
    <scope>NUCLEOTIDE SEQUENCE [LARGE SCALE GENOMIC DNA]</scope>
    <source>
        <strain evidence="2 3">GH-12</strain>
    </source>
</reference>
<gene>
    <name evidence="2" type="ORF">VNI00_018448</name>
</gene>
<evidence type="ECO:0000256" key="1">
    <source>
        <dbReference type="SAM" id="MobiDB-lite"/>
    </source>
</evidence>
<keyword evidence="3" id="KW-1185">Reference proteome</keyword>
<feature type="compositionally biased region" description="Low complexity" evidence="1">
    <location>
        <begin position="83"/>
        <end position="97"/>
    </location>
</feature>
<evidence type="ECO:0000313" key="3">
    <source>
        <dbReference type="Proteomes" id="UP001383192"/>
    </source>
</evidence>
<feature type="compositionally biased region" description="Polar residues" evidence="1">
    <location>
        <begin position="98"/>
        <end position="107"/>
    </location>
</feature>
<dbReference type="EMBL" id="JAYKXP010000235">
    <property type="protein sequence ID" value="KAK7018021.1"/>
    <property type="molecule type" value="Genomic_DNA"/>
</dbReference>
<sequence>MSEEECERWEVPKLTPSIARYSSVKLHSWPKQVYTALHEWQIAQGFDPTTTDFAQHLGIGYRELEIIGTKMASKSRFEEATEDQATSSSDTATVADSNSMASRSETPNVAEPVVECGEADAIAAKVEDADEHRQAAHVDVNPNDPGSQSTSVVKDAPDETGTDNHTTEMGDQEPKETKSKSWWSWEAIAGSGISAFAI</sequence>
<proteinExistence type="predicted"/>
<feature type="region of interest" description="Disordered" evidence="1">
    <location>
        <begin position="127"/>
        <end position="183"/>
    </location>
</feature>
<feature type="compositionally biased region" description="Basic and acidic residues" evidence="1">
    <location>
        <begin position="127"/>
        <end position="136"/>
    </location>
</feature>
<dbReference type="AlphaFoldDB" id="A0AAW0AY33"/>
<accession>A0AAW0AY33</accession>
<protein>
    <submittedName>
        <fullName evidence="2">Uncharacterized protein</fullName>
    </submittedName>
</protein>
<evidence type="ECO:0000313" key="2">
    <source>
        <dbReference type="EMBL" id="KAK7018021.1"/>
    </source>
</evidence>
<name>A0AAW0AY33_9AGAR</name>
<feature type="compositionally biased region" description="Basic and acidic residues" evidence="1">
    <location>
        <begin position="165"/>
        <end position="179"/>
    </location>
</feature>
<organism evidence="2 3">
    <name type="scientific">Paramarasmius palmivorus</name>
    <dbReference type="NCBI Taxonomy" id="297713"/>
    <lineage>
        <taxon>Eukaryota</taxon>
        <taxon>Fungi</taxon>
        <taxon>Dikarya</taxon>
        <taxon>Basidiomycota</taxon>
        <taxon>Agaricomycotina</taxon>
        <taxon>Agaricomycetes</taxon>
        <taxon>Agaricomycetidae</taxon>
        <taxon>Agaricales</taxon>
        <taxon>Marasmiineae</taxon>
        <taxon>Marasmiaceae</taxon>
        <taxon>Paramarasmius</taxon>
    </lineage>
</organism>